<feature type="region of interest" description="Disordered" evidence="1">
    <location>
        <begin position="1"/>
        <end position="24"/>
    </location>
</feature>
<dbReference type="SMART" id="SM00148">
    <property type="entry name" value="PLCXc"/>
    <property type="match status" value="1"/>
</dbReference>
<dbReference type="EMBL" id="CAJNNV010032123">
    <property type="protein sequence ID" value="CAE8639028.1"/>
    <property type="molecule type" value="Genomic_DNA"/>
</dbReference>
<dbReference type="SUPFAM" id="SSF51695">
    <property type="entry name" value="PLC-like phosphodiesterases"/>
    <property type="match status" value="1"/>
</dbReference>
<reference evidence="3" key="1">
    <citation type="submission" date="2021-02" db="EMBL/GenBank/DDBJ databases">
        <authorList>
            <person name="Dougan E. K."/>
            <person name="Rhodes N."/>
            <person name="Thang M."/>
            <person name="Chan C."/>
        </authorList>
    </citation>
    <scope>NUCLEOTIDE SEQUENCE</scope>
</reference>
<proteinExistence type="predicted"/>
<evidence type="ECO:0000256" key="1">
    <source>
        <dbReference type="SAM" id="MobiDB-lite"/>
    </source>
</evidence>
<dbReference type="InterPro" id="IPR051057">
    <property type="entry name" value="PI-PLC_domain"/>
</dbReference>
<dbReference type="GO" id="GO:0008081">
    <property type="term" value="F:phosphoric diester hydrolase activity"/>
    <property type="evidence" value="ECO:0007669"/>
    <property type="project" value="InterPro"/>
</dbReference>
<gene>
    <name evidence="3" type="ORF">PGLA1383_LOCUS54098</name>
</gene>
<feature type="domain" description="Phosphatidylinositol-specific phospholipase C X" evidence="2">
    <location>
        <begin position="36"/>
        <end position="205"/>
    </location>
</feature>
<dbReference type="PROSITE" id="PS50007">
    <property type="entry name" value="PIPLC_X_DOMAIN"/>
    <property type="match status" value="1"/>
</dbReference>
<evidence type="ECO:0000259" key="2">
    <source>
        <dbReference type="SMART" id="SM00148"/>
    </source>
</evidence>
<dbReference type="Proteomes" id="UP000654075">
    <property type="component" value="Unassembled WGS sequence"/>
</dbReference>
<dbReference type="InterPro" id="IPR017946">
    <property type="entry name" value="PLC-like_Pdiesterase_TIM-brl"/>
</dbReference>
<organism evidence="3 4">
    <name type="scientific">Polarella glacialis</name>
    <name type="common">Dinoflagellate</name>
    <dbReference type="NCBI Taxonomy" id="89957"/>
    <lineage>
        <taxon>Eukaryota</taxon>
        <taxon>Sar</taxon>
        <taxon>Alveolata</taxon>
        <taxon>Dinophyceae</taxon>
        <taxon>Suessiales</taxon>
        <taxon>Suessiaceae</taxon>
        <taxon>Polarella</taxon>
    </lineage>
</organism>
<protein>
    <recommendedName>
        <fullName evidence="2">Phosphatidylinositol-specific phospholipase C X domain-containing protein</fullName>
    </recommendedName>
</protein>
<dbReference type="PANTHER" id="PTHR13593:SF113">
    <property type="entry name" value="SI:DKEY-266F7.9"/>
    <property type="match status" value="1"/>
</dbReference>
<accession>A0A813HLA8</accession>
<feature type="compositionally biased region" description="Basic and acidic residues" evidence="1">
    <location>
        <begin position="568"/>
        <end position="581"/>
    </location>
</feature>
<evidence type="ECO:0000313" key="4">
    <source>
        <dbReference type="Proteomes" id="UP000654075"/>
    </source>
</evidence>
<dbReference type="InterPro" id="IPR000909">
    <property type="entry name" value="PLipase_C_PInositol-sp_X_dom"/>
</dbReference>
<feature type="region of interest" description="Disordered" evidence="1">
    <location>
        <begin position="568"/>
        <end position="590"/>
    </location>
</feature>
<comment type="caution">
    <text evidence="3">The sequence shown here is derived from an EMBL/GenBank/DDBJ whole genome shotgun (WGS) entry which is preliminary data.</text>
</comment>
<dbReference type="GO" id="GO:0006629">
    <property type="term" value="P:lipid metabolic process"/>
    <property type="evidence" value="ECO:0007669"/>
    <property type="project" value="InterPro"/>
</dbReference>
<dbReference type="AlphaFoldDB" id="A0A813HLA8"/>
<dbReference type="PANTHER" id="PTHR13593">
    <property type="match status" value="1"/>
</dbReference>
<name>A0A813HLA8_POLGL</name>
<sequence length="785" mass="84988">MAGISAMQVEQASQAGTRPFDRQLPDMSDWMAGLPDDLPLAAVSMPGTHNSASGLLAPGHLSAVVSATRCQSRDLAYQLRIGVRFLDLRVRARPDDVNSSSSSNSFRSDMSLATGERRGQLCHGRVSCKGSLEDALQLCGEFLRAHPGEVILMRVKDEASNRNSARCLDALVHDLAESAEHPLYLQGRLPASLKEVRGRIVLLRDWAGGQLGVQWAGEAMLVQDEFWQCSGKLKWQVVRRHLCMALPDPCLLQVHFTSATYLPRLVPLDIAQVVNPKLALHLRCSTRGGRLTGIIAMDFPSPELCELVLSRNWLSLDPCRPVRCGAVGSLPASCGQLSDVAAVADWLEDLQCELRASAVRADATMISKHAAACQEVPPAVQWLARVYCRLVLERSACELCAPTVDSGILDVGLHAQRKQKQWEQGQQEVLVSGLAETQVHLHQDAGKRTMTEDCGCVEDTIPKASSAKQRSMLRQNGGSRLLSRLSRTFGFGGANTNRASELIPNRAADITAAGAAALAVEATKACHDGLLLPPLASKDFLENLECELHASASRADAAELETTWLRAKPGETKKGEAKSPRDAANLESKAQHLRERQRWLAKVFVRLSVERGRRQAVQAVAEGDQAVAAACEPPAVLVAARELQLPQLQVAGQPLLAGFCGTCPEPTDSKALTGYEEMSEEDGLSLRIHAASVAAWQSRSKTSESEEEAEVDPKADDLVCANEPENTSRRKGEPEIRNVFSDDEIGIGFHLLPDCSATIVQTSAGEANAGFYVKRSGRTEATKVE</sequence>
<keyword evidence="4" id="KW-1185">Reference proteome</keyword>
<dbReference type="Gene3D" id="3.20.20.190">
    <property type="entry name" value="Phosphatidylinositol (PI) phosphodiesterase"/>
    <property type="match status" value="1"/>
</dbReference>
<evidence type="ECO:0000313" key="3">
    <source>
        <dbReference type="EMBL" id="CAE8639028.1"/>
    </source>
</evidence>
<dbReference type="OrthoDB" id="1046782at2759"/>
<dbReference type="Pfam" id="PF00388">
    <property type="entry name" value="PI-PLC-X"/>
    <property type="match status" value="1"/>
</dbReference>